<keyword evidence="4" id="KW-1185">Reference proteome</keyword>
<evidence type="ECO:0000313" key="3">
    <source>
        <dbReference type="EMBL" id="SNV73739.1"/>
    </source>
</evidence>
<dbReference type="OrthoDB" id="2412258at2"/>
<feature type="transmembrane region" description="Helical" evidence="1">
    <location>
        <begin position="139"/>
        <end position="155"/>
    </location>
</feature>
<feature type="transmembrane region" description="Helical" evidence="1">
    <location>
        <begin position="32"/>
        <end position="51"/>
    </location>
</feature>
<feature type="transmembrane region" description="Helical" evidence="1">
    <location>
        <begin position="63"/>
        <end position="85"/>
    </location>
</feature>
<dbReference type="Pfam" id="PF02517">
    <property type="entry name" value="Rce1-like"/>
    <property type="match status" value="1"/>
</dbReference>
<dbReference type="KEGG" id="sste:SAMEA4384403_1829"/>
<keyword evidence="1" id="KW-0812">Transmembrane</keyword>
<evidence type="ECO:0000259" key="2">
    <source>
        <dbReference type="Pfam" id="PF02517"/>
    </source>
</evidence>
<keyword evidence="1" id="KW-1133">Transmembrane helix</keyword>
<reference evidence="3 4" key="1">
    <citation type="submission" date="2017-06" db="EMBL/GenBank/DDBJ databases">
        <authorList>
            <consortium name="Pathogen Informatics"/>
        </authorList>
    </citation>
    <scope>NUCLEOTIDE SEQUENCE [LARGE SCALE GENOMIC DNA]</scope>
    <source>
        <strain evidence="3 4">NCTC13839</strain>
    </source>
</reference>
<dbReference type="GO" id="GO:0004175">
    <property type="term" value="F:endopeptidase activity"/>
    <property type="evidence" value="ECO:0007669"/>
    <property type="project" value="UniProtKB-ARBA"/>
</dbReference>
<sequence>MKKQINGQLIWFISSFIVFHIILLIMHGEKEVFWYLYTGIMMIAGISYVFYQRDINSKRLLQSIGYGLIGAVCLVILQLILSSIYSGLSYASLLKELIHAGVFYKIQMLVTILIAIPCHELYMRTILQHQLQEKFSQPFISIVISALASSSLFLYLDDISIFIFIFLAQFILSILYFYTRRMITSYIAQVAAIIILVIIFG</sequence>
<evidence type="ECO:0000313" key="4">
    <source>
        <dbReference type="Proteomes" id="UP000242084"/>
    </source>
</evidence>
<dbReference type="GO" id="GO:0080120">
    <property type="term" value="P:CAAX-box protein maturation"/>
    <property type="evidence" value="ECO:0007669"/>
    <property type="project" value="UniProtKB-ARBA"/>
</dbReference>
<feature type="transmembrane region" description="Helical" evidence="1">
    <location>
        <begin position="97"/>
        <end position="118"/>
    </location>
</feature>
<dbReference type="EMBL" id="LT906462">
    <property type="protein sequence ID" value="SNV73739.1"/>
    <property type="molecule type" value="Genomic_DNA"/>
</dbReference>
<feature type="transmembrane region" description="Helical" evidence="1">
    <location>
        <begin position="161"/>
        <end position="178"/>
    </location>
</feature>
<dbReference type="InterPro" id="IPR003675">
    <property type="entry name" value="Rce1/LyrA-like_dom"/>
</dbReference>
<proteinExistence type="predicted"/>
<name>A0A239ZS27_9STAP</name>
<feature type="transmembrane region" description="Helical" evidence="1">
    <location>
        <begin position="183"/>
        <end position="200"/>
    </location>
</feature>
<protein>
    <submittedName>
        <fullName evidence="3">Abortive infection family protein</fullName>
    </submittedName>
</protein>
<keyword evidence="1" id="KW-0472">Membrane</keyword>
<accession>A0A239ZS27</accession>
<dbReference type="RefSeq" id="WP_095088815.1">
    <property type="nucleotide sequence ID" value="NZ_BMDM01000001.1"/>
</dbReference>
<feature type="transmembrane region" description="Helical" evidence="1">
    <location>
        <begin position="9"/>
        <end position="26"/>
    </location>
</feature>
<organism evidence="3 4">
    <name type="scientific">Mammaliicoccus stepanovicii</name>
    <dbReference type="NCBI Taxonomy" id="643214"/>
    <lineage>
        <taxon>Bacteria</taxon>
        <taxon>Bacillati</taxon>
        <taxon>Bacillota</taxon>
        <taxon>Bacilli</taxon>
        <taxon>Bacillales</taxon>
        <taxon>Staphylococcaceae</taxon>
        <taxon>Mammaliicoccus</taxon>
    </lineage>
</organism>
<dbReference type="AlphaFoldDB" id="A0A239ZS27"/>
<gene>
    <name evidence="3" type="ORF">SAMEA4384403_01829</name>
</gene>
<feature type="domain" description="CAAX prenyl protease 2/Lysostaphin resistance protein A-like" evidence="2">
    <location>
        <begin position="106"/>
        <end position="190"/>
    </location>
</feature>
<dbReference type="Proteomes" id="UP000242084">
    <property type="component" value="Chromosome 1"/>
</dbReference>
<evidence type="ECO:0000256" key="1">
    <source>
        <dbReference type="SAM" id="Phobius"/>
    </source>
</evidence>